<keyword evidence="1 7" id="KW-0808">Transferase</keyword>
<evidence type="ECO:0000313" key="11">
    <source>
        <dbReference type="Proteomes" id="UP000016922"/>
    </source>
</evidence>
<dbReference type="InterPro" id="IPR001357">
    <property type="entry name" value="BRCT_dom"/>
</dbReference>
<dbReference type="InterPro" id="IPR037160">
    <property type="entry name" value="DNA_Pol_thumb_sf"/>
</dbReference>
<name>S3CES3_GLAL2</name>
<sequence length="635" mass="72165">MPLKFPEIYLLSVKYEDKLSELHAIERDIDVVFNIGEAELVLGDVNTKGRANYELRKLGVWTKDVTEVTVKRTVPEPDEHPRKRRKITKNVDGKDVISLDSSSDSEPRSEDDPHQRKTPLSKVRAVPSSLDGDNALGSTKLGETIKVLNLKWYHDSMKQGKLMPHKPYLVYKGKVIPKPGMESTKQQITPTMIFARAKADLQSTPPPNSFRRHHRGTPDNLHNSHGARATLLPQETTAEHEYVANLPPLPDYLLPGSYACQRPTPLHSLNESFIAQLRMIKKKREYAGEEEAGYAFYTRSYEAAIAAIAAYPHTLTSALELLKLPHCGSRFAALFQEWKETGMIKEVEDLKYDEKFQAMDVLTGIFGVGDKTAREFYAKGYRDIDDIIEYAWDSLTTEQMIGTKFYYDFQQRIPLPEVEKIANHVLSEARKVYPGFEMVICGGYRKGKPDCGDVDIVLSNRDESATDNFIYEFLLDLKDEGSITHVLRWTMRNSERGQTPVNPIKAKAGGGFDTLDHAFVAWQDQDWPTKEADLARDPQFKNPNLHRRVDIIVSPWKTAGCAILGWSSGTFFGRDLRSYCRKVKGWKFDTSGITTLDDGTWVDLEKGDGDMYVKEKRLFEGLGLEWRDPTERCTD</sequence>
<dbReference type="CDD" id="cd00141">
    <property type="entry name" value="NT_POLXc"/>
    <property type="match status" value="1"/>
</dbReference>
<dbReference type="InterPro" id="IPR010996">
    <property type="entry name" value="HHH_MUS81"/>
</dbReference>
<dbReference type="InterPro" id="IPR029398">
    <property type="entry name" value="PolB_thumb"/>
</dbReference>
<dbReference type="GO" id="GO:0003677">
    <property type="term" value="F:DNA binding"/>
    <property type="evidence" value="ECO:0007669"/>
    <property type="project" value="UniProtKB-UniRule"/>
</dbReference>
<dbReference type="EMBL" id="KE145372">
    <property type="protein sequence ID" value="EPE24997.1"/>
    <property type="molecule type" value="Genomic_DNA"/>
</dbReference>
<dbReference type="SMART" id="SM00483">
    <property type="entry name" value="POLXc"/>
    <property type="match status" value="1"/>
</dbReference>
<dbReference type="OrthoDB" id="205514at2759"/>
<dbReference type="Proteomes" id="UP000016922">
    <property type="component" value="Unassembled WGS sequence"/>
</dbReference>
<comment type="subcellular location">
    <subcellularLocation>
        <location evidence="7">Nucleus</location>
    </subcellularLocation>
</comment>
<evidence type="ECO:0000313" key="10">
    <source>
        <dbReference type="EMBL" id="EPE24997.1"/>
    </source>
</evidence>
<dbReference type="InterPro" id="IPR027421">
    <property type="entry name" value="DNA_pol_lamdba_lyase_dom_sf"/>
</dbReference>
<dbReference type="eggNOG" id="KOG2534">
    <property type="taxonomic scope" value="Eukaryota"/>
</dbReference>
<evidence type="ECO:0000256" key="1">
    <source>
        <dbReference type="ARBA" id="ARBA00022679"/>
    </source>
</evidence>
<dbReference type="Gene3D" id="3.30.210.10">
    <property type="entry name" value="DNA polymerase, thumb domain"/>
    <property type="match status" value="1"/>
</dbReference>
<dbReference type="GO" id="GO:0006303">
    <property type="term" value="P:double-strand break repair via nonhomologous end joining"/>
    <property type="evidence" value="ECO:0007669"/>
    <property type="project" value="TreeGrafter"/>
</dbReference>
<dbReference type="Gene3D" id="1.10.150.110">
    <property type="entry name" value="DNA polymerase beta, N-terminal domain-like"/>
    <property type="match status" value="1"/>
</dbReference>
<evidence type="ECO:0000256" key="8">
    <source>
        <dbReference type="SAM" id="MobiDB-lite"/>
    </source>
</evidence>
<dbReference type="KEGG" id="glz:GLAREA_11578"/>
<dbReference type="OMA" id="QEGWITH"/>
<evidence type="ECO:0000256" key="2">
    <source>
        <dbReference type="ARBA" id="ARBA00022695"/>
    </source>
</evidence>
<comment type="function">
    <text evidence="7">DNA polymerase that functions in several pathways of DNA repair. Involved in base excision repair (BER) responsible for repair of lesions that give rise to abasic (AP) sites in DNA. Also contributes to DNA double-strand break repair by non-homologous end joining and homologous recombination. Has both template-dependent and template-independent (terminal transferase) DNA polymerase activities. Has also a 5'-deoxyribose-5-phosphate lyase (dRP lyase) activity.</text>
</comment>
<dbReference type="EC" id="2.7.7.7" evidence="7"/>
<reference evidence="10 11" key="1">
    <citation type="journal article" date="2013" name="BMC Genomics">
        <title>Genomics-driven discovery of the pneumocandin biosynthetic gene cluster in the fungus Glarea lozoyensis.</title>
        <authorList>
            <person name="Chen L."/>
            <person name="Yue Q."/>
            <person name="Zhang X."/>
            <person name="Xiang M."/>
            <person name="Wang C."/>
            <person name="Li S."/>
            <person name="Che Y."/>
            <person name="Ortiz-Lopez F.J."/>
            <person name="Bills G.F."/>
            <person name="Liu X."/>
            <person name="An Z."/>
        </authorList>
    </citation>
    <scope>NUCLEOTIDE SEQUENCE [LARGE SCALE GENOMIC DNA]</scope>
    <source>
        <strain evidence="11">ATCC 20868 / MF5171</strain>
    </source>
</reference>
<dbReference type="PROSITE" id="PS50172">
    <property type="entry name" value="BRCT"/>
    <property type="match status" value="1"/>
</dbReference>
<dbReference type="GO" id="GO:0003887">
    <property type="term" value="F:DNA-directed DNA polymerase activity"/>
    <property type="evidence" value="ECO:0007669"/>
    <property type="project" value="UniProtKB-UniRule"/>
</dbReference>
<dbReference type="SUPFAM" id="SSF47802">
    <property type="entry name" value="DNA polymerase beta, N-terminal domain-like"/>
    <property type="match status" value="1"/>
</dbReference>
<dbReference type="HOGENOM" id="CLU_008698_4_1_1"/>
<keyword evidence="7" id="KW-0539">Nucleus</keyword>
<dbReference type="STRING" id="1116229.S3CES3"/>
<dbReference type="InterPro" id="IPR018944">
    <property type="entry name" value="DNA_pol_lambd_fingers_domain"/>
</dbReference>
<evidence type="ECO:0000256" key="5">
    <source>
        <dbReference type="ARBA" id="ARBA00023204"/>
    </source>
</evidence>
<proteinExistence type="inferred from homology"/>
<dbReference type="Gene3D" id="1.10.150.20">
    <property type="entry name" value="5' to 3' exonuclease, C-terminal subdomain"/>
    <property type="match status" value="1"/>
</dbReference>
<gene>
    <name evidence="10" type="ORF">GLAREA_11578</name>
</gene>
<dbReference type="RefSeq" id="XP_008087912.1">
    <property type="nucleotide sequence ID" value="XM_008089721.1"/>
</dbReference>
<dbReference type="Pfam" id="PF10391">
    <property type="entry name" value="DNA_pol_lambd_f"/>
    <property type="match status" value="1"/>
</dbReference>
<dbReference type="InterPro" id="IPR002008">
    <property type="entry name" value="DNA_pol_X_beta-like"/>
</dbReference>
<dbReference type="GO" id="GO:0005634">
    <property type="term" value="C:nucleus"/>
    <property type="evidence" value="ECO:0007669"/>
    <property type="project" value="UniProtKB-SubCell"/>
</dbReference>
<dbReference type="SUPFAM" id="SSF81301">
    <property type="entry name" value="Nucleotidyltransferase"/>
    <property type="match status" value="1"/>
</dbReference>
<dbReference type="InterPro" id="IPR028207">
    <property type="entry name" value="DNA_pol_B_palm_palm"/>
</dbReference>
<dbReference type="SUPFAM" id="SSF81585">
    <property type="entry name" value="PsbU/PolX domain-like"/>
    <property type="match status" value="1"/>
</dbReference>
<dbReference type="Gene3D" id="3.30.460.10">
    <property type="entry name" value="Beta Polymerase, domain 2"/>
    <property type="match status" value="1"/>
</dbReference>
<dbReference type="Pfam" id="PF14791">
    <property type="entry name" value="DNA_pol_B_thumb"/>
    <property type="match status" value="1"/>
</dbReference>
<dbReference type="InterPro" id="IPR002054">
    <property type="entry name" value="DNA-dir_DNA_pol_X"/>
</dbReference>
<dbReference type="Pfam" id="PF14792">
    <property type="entry name" value="DNA_pol_B_palm"/>
    <property type="match status" value="1"/>
</dbReference>
<dbReference type="InterPro" id="IPR043519">
    <property type="entry name" value="NT_sf"/>
</dbReference>
<feature type="domain" description="BRCT" evidence="9">
    <location>
        <begin position="140"/>
        <end position="170"/>
    </location>
</feature>
<dbReference type="GO" id="GO:0046872">
    <property type="term" value="F:metal ion binding"/>
    <property type="evidence" value="ECO:0007669"/>
    <property type="project" value="UniProtKB-UniRule"/>
</dbReference>
<dbReference type="GeneID" id="19470619"/>
<dbReference type="PANTHER" id="PTHR11276:SF29">
    <property type="entry name" value="DNA POLYMERASE TYPE-X FAMILY PROTEIN POL4"/>
    <property type="match status" value="1"/>
</dbReference>
<dbReference type="Pfam" id="PF14716">
    <property type="entry name" value="HHH_8"/>
    <property type="match status" value="1"/>
</dbReference>
<evidence type="ECO:0000256" key="4">
    <source>
        <dbReference type="ARBA" id="ARBA00022932"/>
    </source>
</evidence>
<dbReference type="PANTHER" id="PTHR11276">
    <property type="entry name" value="DNA POLYMERASE TYPE-X FAMILY MEMBER"/>
    <property type="match status" value="1"/>
</dbReference>
<dbReference type="InterPro" id="IPR022312">
    <property type="entry name" value="DNA_pol_X"/>
</dbReference>
<keyword evidence="3 7" id="KW-0227">DNA damage</keyword>
<keyword evidence="2 7" id="KW-0548">Nucleotidyltransferase</keyword>
<keyword evidence="11" id="KW-1185">Reference proteome</keyword>
<evidence type="ECO:0000256" key="3">
    <source>
        <dbReference type="ARBA" id="ARBA00022763"/>
    </source>
</evidence>
<comment type="similarity">
    <text evidence="7">Belongs to the DNA polymerase type-X family.</text>
</comment>
<keyword evidence="5 7" id="KW-0234">DNA repair</keyword>
<feature type="region of interest" description="Disordered" evidence="8">
    <location>
        <begin position="73"/>
        <end position="137"/>
    </location>
</feature>
<feature type="compositionally biased region" description="Basic and acidic residues" evidence="8">
    <location>
        <begin position="105"/>
        <end position="115"/>
    </location>
</feature>
<dbReference type="PRINTS" id="PR00869">
    <property type="entry name" value="DNAPOLX"/>
</dbReference>
<keyword evidence="4 7" id="KW-0239">DNA-directed DNA polymerase</keyword>
<evidence type="ECO:0000256" key="7">
    <source>
        <dbReference type="RuleBase" id="RU366014"/>
    </source>
</evidence>
<dbReference type="FunFam" id="3.30.210.10:FF:000005">
    <property type="entry name" value="DNA polymerase IV"/>
    <property type="match status" value="1"/>
</dbReference>
<dbReference type="FunFam" id="1.10.150.110:FF:000005">
    <property type="entry name" value="DNA polymerase POL4"/>
    <property type="match status" value="1"/>
</dbReference>
<evidence type="ECO:0000256" key="6">
    <source>
        <dbReference type="ARBA" id="ARBA00049244"/>
    </source>
</evidence>
<protein>
    <recommendedName>
        <fullName evidence="7">DNA polymerase</fullName>
        <ecNumber evidence="7">2.7.7.7</ecNumber>
    </recommendedName>
</protein>
<evidence type="ECO:0000259" key="9">
    <source>
        <dbReference type="PROSITE" id="PS50172"/>
    </source>
</evidence>
<dbReference type="PRINTS" id="PR00870">
    <property type="entry name" value="DNAPOLXBETA"/>
</dbReference>
<dbReference type="AlphaFoldDB" id="S3CES3"/>
<accession>S3CES3</accession>
<organism evidence="10 11">
    <name type="scientific">Glarea lozoyensis (strain ATCC 20868 / MF5171)</name>
    <dbReference type="NCBI Taxonomy" id="1116229"/>
    <lineage>
        <taxon>Eukaryota</taxon>
        <taxon>Fungi</taxon>
        <taxon>Dikarya</taxon>
        <taxon>Ascomycota</taxon>
        <taxon>Pezizomycotina</taxon>
        <taxon>Leotiomycetes</taxon>
        <taxon>Helotiales</taxon>
        <taxon>Helotiaceae</taxon>
        <taxon>Glarea</taxon>
    </lineage>
</organism>
<comment type="catalytic activity">
    <reaction evidence="6 7">
        <text>DNA(n) + a 2'-deoxyribonucleoside 5'-triphosphate = DNA(n+1) + diphosphate</text>
        <dbReference type="Rhea" id="RHEA:22508"/>
        <dbReference type="Rhea" id="RHEA-COMP:17339"/>
        <dbReference type="Rhea" id="RHEA-COMP:17340"/>
        <dbReference type="ChEBI" id="CHEBI:33019"/>
        <dbReference type="ChEBI" id="CHEBI:61560"/>
        <dbReference type="ChEBI" id="CHEBI:173112"/>
        <dbReference type="EC" id="2.7.7.7"/>
    </reaction>
</comment>